<comment type="caution">
    <text evidence="7">The sequence shown here is derived from an EMBL/GenBank/DDBJ whole genome shotgun (WGS) entry which is preliminary data.</text>
</comment>
<feature type="transmembrane region" description="Helical" evidence="6">
    <location>
        <begin position="420"/>
        <end position="443"/>
    </location>
</feature>
<feature type="transmembrane region" description="Helical" evidence="6">
    <location>
        <begin position="121"/>
        <end position="143"/>
    </location>
</feature>
<keyword evidence="3 6" id="KW-0812">Transmembrane</keyword>
<dbReference type="PANTHER" id="PTHR11654">
    <property type="entry name" value="OLIGOPEPTIDE TRANSPORTER-RELATED"/>
    <property type="match status" value="1"/>
</dbReference>
<evidence type="ECO:0000256" key="5">
    <source>
        <dbReference type="ARBA" id="ARBA00023136"/>
    </source>
</evidence>
<name>A0AA87ZG25_FICCA</name>
<dbReference type="SUPFAM" id="SSF103473">
    <property type="entry name" value="MFS general substrate transporter"/>
    <property type="match status" value="2"/>
</dbReference>
<feature type="transmembrane region" description="Helical" evidence="6">
    <location>
        <begin position="329"/>
        <end position="351"/>
    </location>
</feature>
<evidence type="ECO:0000313" key="7">
    <source>
        <dbReference type="EMBL" id="GMN32000.1"/>
    </source>
</evidence>
<gene>
    <name evidence="7" type="ORF">TIFTF001_044645</name>
</gene>
<evidence type="ECO:0000256" key="2">
    <source>
        <dbReference type="ARBA" id="ARBA00005982"/>
    </source>
</evidence>
<feature type="transmembrane region" description="Helical" evidence="6">
    <location>
        <begin position="164"/>
        <end position="184"/>
    </location>
</feature>
<sequence length="506" mass="55684">MAPEEGSTGTSILCNNNNFKTVELNQLESGQERLENECTKDGSVDRHGKPALKGRTVNQGLATLAFAGIEVNLVQFSKSVLRQSNAEAALMFSIWMGTVYLFSLMGAFLSNSYLGRYVTCVIFQVLCIIGLIGLSLSTNLFLIKPYGCGKIGEVCEPHKPLERAMFYASIYLVALGNGASEPALAAFGADQFDEEDPKERRSKALFYSYFYVALNLGNLVAETGTSRYRHFKPSGNPLSRFSQVIVASMRKLNQNLPSNEEELHEIRGKEGETNGMKRILHTKGFKILDRAAIIMPEDTRLIRNKGQTPSPWHLCTVTQFEEVKCVLRLLPVWLCIIFSSLVFIQMLSLFVEQGAAMSRTVSNFHIPPASMAVFDIVSTSVFIIPQFVLVGVSEAFVYVAQMEFFASQTPDGLKSLGMGLSMSSSAMGIYVETAILTVVMKITSKNGKPGWVPPNLNDGHLDRFFFVSAALAALNFALYVLSAKRYKSISLGKRDGANENEVTIGV</sequence>
<dbReference type="InterPro" id="IPR036259">
    <property type="entry name" value="MFS_trans_sf"/>
</dbReference>
<feature type="transmembrane region" description="Helical" evidence="6">
    <location>
        <begin position="371"/>
        <end position="399"/>
    </location>
</feature>
<keyword evidence="8" id="KW-1185">Reference proteome</keyword>
<comment type="subcellular location">
    <subcellularLocation>
        <location evidence="1">Membrane</location>
        <topology evidence="1">Multi-pass membrane protein</topology>
    </subcellularLocation>
</comment>
<evidence type="ECO:0000256" key="4">
    <source>
        <dbReference type="ARBA" id="ARBA00022989"/>
    </source>
</evidence>
<proteinExistence type="inferred from homology"/>
<keyword evidence="5 6" id="KW-0472">Membrane</keyword>
<evidence type="ECO:0000313" key="8">
    <source>
        <dbReference type="Proteomes" id="UP001187192"/>
    </source>
</evidence>
<keyword evidence="4 6" id="KW-1133">Transmembrane helix</keyword>
<feature type="transmembrane region" description="Helical" evidence="6">
    <location>
        <begin position="463"/>
        <end position="481"/>
    </location>
</feature>
<feature type="transmembrane region" description="Helical" evidence="6">
    <location>
        <begin position="88"/>
        <end position="109"/>
    </location>
</feature>
<evidence type="ECO:0000256" key="6">
    <source>
        <dbReference type="SAM" id="Phobius"/>
    </source>
</evidence>
<feature type="transmembrane region" description="Helical" evidence="6">
    <location>
        <begin position="204"/>
        <end position="221"/>
    </location>
</feature>
<dbReference type="Proteomes" id="UP001187192">
    <property type="component" value="Unassembled WGS sequence"/>
</dbReference>
<protein>
    <submittedName>
        <fullName evidence="7">Uncharacterized protein</fullName>
    </submittedName>
</protein>
<comment type="similarity">
    <text evidence="2">Belongs to the major facilitator superfamily. Proton-dependent oligopeptide transporter (POT/PTR) (TC 2.A.17) family.</text>
</comment>
<dbReference type="EMBL" id="BTGU01003418">
    <property type="protein sequence ID" value="GMN32000.1"/>
    <property type="molecule type" value="Genomic_DNA"/>
</dbReference>
<dbReference type="GO" id="GO:0016020">
    <property type="term" value="C:membrane"/>
    <property type="evidence" value="ECO:0007669"/>
    <property type="project" value="UniProtKB-SubCell"/>
</dbReference>
<dbReference type="AlphaFoldDB" id="A0AA87ZG25"/>
<evidence type="ECO:0000256" key="1">
    <source>
        <dbReference type="ARBA" id="ARBA00004141"/>
    </source>
</evidence>
<accession>A0AA87ZG25</accession>
<dbReference type="Pfam" id="PF00854">
    <property type="entry name" value="PTR2"/>
    <property type="match status" value="2"/>
</dbReference>
<dbReference type="GO" id="GO:0022857">
    <property type="term" value="F:transmembrane transporter activity"/>
    <property type="evidence" value="ECO:0007669"/>
    <property type="project" value="InterPro"/>
</dbReference>
<organism evidence="7 8">
    <name type="scientific">Ficus carica</name>
    <name type="common">Common fig</name>
    <dbReference type="NCBI Taxonomy" id="3494"/>
    <lineage>
        <taxon>Eukaryota</taxon>
        <taxon>Viridiplantae</taxon>
        <taxon>Streptophyta</taxon>
        <taxon>Embryophyta</taxon>
        <taxon>Tracheophyta</taxon>
        <taxon>Spermatophyta</taxon>
        <taxon>Magnoliopsida</taxon>
        <taxon>eudicotyledons</taxon>
        <taxon>Gunneridae</taxon>
        <taxon>Pentapetalae</taxon>
        <taxon>rosids</taxon>
        <taxon>fabids</taxon>
        <taxon>Rosales</taxon>
        <taxon>Moraceae</taxon>
        <taxon>Ficeae</taxon>
        <taxon>Ficus</taxon>
    </lineage>
</organism>
<reference evidence="7" key="1">
    <citation type="submission" date="2023-07" db="EMBL/GenBank/DDBJ databases">
        <title>draft genome sequence of fig (Ficus carica).</title>
        <authorList>
            <person name="Takahashi T."/>
            <person name="Nishimura K."/>
        </authorList>
    </citation>
    <scope>NUCLEOTIDE SEQUENCE</scope>
</reference>
<evidence type="ECO:0000256" key="3">
    <source>
        <dbReference type="ARBA" id="ARBA00022692"/>
    </source>
</evidence>
<dbReference type="InterPro" id="IPR000109">
    <property type="entry name" value="POT_fam"/>
</dbReference>
<dbReference type="Gene3D" id="1.20.1250.20">
    <property type="entry name" value="MFS general substrate transporter like domains"/>
    <property type="match status" value="3"/>
</dbReference>